<proteinExistence type="inferred from homology"/>
<gene>
    <name evidence="2" type="ORF">NC653_036643</name>
</gene>
<accession>A0AAD6PW14</accession>
<dbReference type="EMBL" id="JAQIZT010000016">
    <property type="protein sequence ID" value="KAJ6968735.1"/>
    <property type="molecule type" value="Genomic_DNA"/>
</dbReference>
<dbReference type="GO" id="GO:0005868">
    <property type="term" value="C:cytoplasmic dynein complex"/>
    <property type="evidence" value="ECO:0007669"/>
    <property type="project" value="TreeGrafter"/>
</dbReference>
<dbReference type="AlphaFoldDB" id="A0AAD6PW14"/>
<reference evidence="2 3" key="1">
    <citation type="journal article" date="2023" name="Mol. Ecol. Resour.">
        <title>Chromosome-level genome assembly of a triploid poplar Populus alba 'Berolinensis'.</title>
        <authorList>
            <person name="Chen S."/>
            <person name="Yu Y."/>
            <person name="Wang X."/>
            <person name="Wang S."/>
            <person name="Zhang T."/>
            <person name="Zhou Y."/>
            <person name="He R."/>
            <person name="Meng N."/>
            <person name="Wang Y."/>
            <person name="Liu W."/>
            <person name="Liu Z."/>
            <person name="Liu J."/>
            <person name="Guo Q."/>
            <person name="Huang H."/>
            <person name="Sederoff R.R."/>
            <person name="Wang G."/>
            <person name="Qu G."/>
            <person name="Chen S."/>
        </authorList>
    </citation>
    <scope>NUCLEOTIDE SEQUENCE [LARGE SCALE GENOMIC DNA]</scope>
    <source>
        <strain evidence="2">SC-2020</strain>
    </source>
</reference>
<evidence type="ECO:0000256" key="1">
    <source>
        <dbReference type="RuleBase" id="RU365010"/>
    </source>
</evidence>
<dbReference type="SUPFAM" id="SSF54648">
    <property type="entry name" value="DLC"/>
    <property type="match status" value="1"/>
</dbReference>
<dbReference type="CDD" id="cd21450">
    <property type="entry name" value="DLC-like_DYNLL1-like"/>
    <property type="match status" value="1"/>
</dbReference>
<comment type="subcellular location">
    <subcellularLocation>
        <location evidence="1">Cytoplasm</location>
        <location evidence="1">Cytoskeleton</location>
    </subcellularLocation>
</comment>
<dbReference type="InterPro" id="IPR001372">
    <property type="entry name" value="Dynein_light_chain_typ-1/2"/>
</dbReference>
<dbReference type="PANTHER" id="PTHR11886:SF85">
    <property type="entry name" value="DYNEIN LIGHT CHAIN"/>
    <property type="match status" value="1"/>
</dbReference>
<keyword evidence="1" id="KW-0243">Dynein</keyword>
<evidence type="ECO:0000313" key="2">
    <source>
        <dbReference type="EMBL" id="KAJ6968735.1"/>
    </source>
</evidence>
<organism evidence="2 3">
    <name type="scientific">Populus alba x Populus x berolinensis</name>
    <dbReference type="NCBI Taxonomy" id="444605"/>
    <lineage>
        <taxon>Eukaryota</taxon>
        <taxon>Viridiplantae</taxon>
        <taxon>Streptophyta</taxon>
        <taxon>Embryophyta</taxon>
        <taxon>Tracheophyta</taxon>
        <taxon>Spermatophyta</taxon>
        <taxon>Magnoliopsida</taxon>
        <taxon>eudicotyledons</taxon>
        <taxon>Gunneridae</taxon>
        <taxon>Pentapetalae</taxon>
        <taxon>rosids</taxon>
        <taxon>fabids</taxon>
        <taxon>Malpighiales</taxon>
        <taxon>Salicaceae</taxon>
        <taxon>Saliceae</taxon>
        <taxon>Populus</taxon>
    </lineage>
</organism>
<dbReference type="Gene3D" id="3.30.740.10">
    <property type="entry name" value="Protein Inhibitor Of Neuronal Nitric Oxide Synthase"/>
    <property type="match status" value="1"/>
</dbReference>
<dbReference type="Proteomes" id="UP001164929">
    <property type="component" value="Chromosome 16"/>
</dbReference>
<sequence>MFKLTTFVTAKQKFDEAYGPAWHCVIGKDFGSCITLLCGSFIFFRVEMLRSFNLQCWQGTSVKARKKLLGVLQQFKKSNM</sequence>
<protein>
    <recommendedName>
        <fullName evidence="1">Dynein light chain</fullName>
    </recommendedName>
</protein>
<dbReference type="InterPro" id="IPR037177">
    <property type="entry name" value="DLC_sf"/>
</dbReference>
<keyword evidence="1" id="KW-0493">Microtubule</keyword>
<evidence type="ECO:0000313" key="3">
    <source>
        <dbReference type="Proteomes" id="UP001164929"/>
    </source>
</evidence>
<dbReference type="Pfam" id="PF01221">
    <property type="entry name" value="Dynein_light"/>
    <property type="match status" value="1"/>
</dbReference>
<dbReference type="GO" id="GO:0005874">
    <property type="term" value="C:microtubule"/>
    <property type="evidence" value="ECO:0007669"/>
    <property type="project" value="UniProtKB-KW"/>
</dbReference>
<dbReference type="PANTHER" id="PTHR11886">
    <property type="entry name" value="DYNEIN LIGHT CHAIN"/>
    <property type="match status" value="1"/>
</dbReference>
<keyword evidence="1" id="KW-0963">Cytoplasm</keyword>
<keyword evidence="3" id="KW-1185">Reference proteome</keyword>
<dbReference type="GO" id="GO:0007017">
    <property type="term" value="P:microtubule-based process"/>
    <property type="evidence" value="ECO:0007669"/>
    <property type="project" value="InterPro"/>
</dbReference>
<dbReference type="GO" id="GO:0045505">
    <property type="term" value="F:dynein intermediate chain binding"/>
    <property type="evidence" value="ECO:0007669"/>
    <property type="project" value="TreeGrafter"/>
</dbReference>
<keyword evidence="1" id="KW-0206">Cytoskeleton</keyword>
<comment type="caution">
    <text evidence="2">The sequence shown here is derived from an EMBL/GenBank/DDBJ whole genome shotgun (WGS) entry which is preliminary data.</text>
</comment>
<keyword evidence="1" id="KW-0505">Motor protein</keyword>
<comment type="similarity">
    <text evidence="1">Belongs to the dynein light chain family.</text>
</comment>
<name>A0AAD6PW14_9ROSI</name>